<dbReference type="EMBL" id="RAWE01000009">
    <property type="protein sequence ID" value="RKH06689.1"/>
    <property type="molecule type" value="Genomic_DNA"/>
</dbReference>
<dbReference type="Proteomes" id="UP000268313">
    <property type="component" value="Unassembled WGS sequence"/>
</dbReference>
<dbReference type="RefSeq" id="WP_120601274.1">
    <property type="nucleotide sequence ID" value="NZ_RAWE01000009.1"/>
</dbReference>
<accession>A0A3A8KHX0</accession>
<evidence type="ECO:0000313" key="3">
    <source>
        <dbReference type="Proteomes" id="UP000268313"/>
    </source>
</evidence>
<protein>
    <submittedName>
        <fullName evidence="2">Uncharacterized protein</fullName>
    </submittedName>
</protein>
<organism evidence="2 3">
    <name type="scientific">Corallococcus carmarthensis</name>
    <dbReference type="NCBI Taxonomy" id="2316728"/>
    <lineage>
        <taxon>Bacteria</taxon>
        <taxon>Pseudomonadati</taxon>
        <taxon>Myxococcota</taxon>
        <taxon>Myxococcia</taxon>
        <taxon>Myxococcales</taxon>
        <taxon>Cystobacterineae</taxon>
        <taxon>Myxococcaceae</taxon>
        <taxon>Corallococcus</taxon>
    </lineage>
</organism>
<evidence type="ECO:0000313" key="2">
    <source>
        <dbReference type="EMBL" id="RKH06689.1"/>
    </source>
</evidence>
<dbReference type="OrthoDB" id="5532794at2"/>
<dbReference type="AlphaFoldDB" id="A0A3A8KHX0"/>
<comment type="caution">
    <text evidence="2">The sequence shown here is derived from an EMBL/GenBank/DDBJ whole genome shotgun (WGS) entry which is preliminary data.</text>
</comment>
<feature type="region of interest" description="Disordered" evidence="1">
    <location>
        <begin position="25"/>
        <end position="45"/>
    </location>
</feature>
<reference evidence="3" key="1">
    <citation type="submission" date="2018-09" db="EMBL/GenBank/DDBJ databases">
        <authorList>
            <person name="Livingstone P.G."/>
            <person name="Whitworth D.E."/>
        </authorList>
    </citation>
    <scope>NUCLEOTIDE SEQUENCE [LARGE SCALE GENOMIC DNA]</scope>
    <source>
        <strain evidence="3">CA043D</strain>
    </source>
</reference>
<evidence type="ECO:0000256" key="1">
    <source>
        <dbReference type="SAM" id="MobiDB-lite"/>
    </source>
</evidence>
<name>A0A3A8KHX0_9BACT</name>
<gene>
    <name evidence="2" type="ORF">D7X32_04190</name>
</gene>
<sequence>MSRCRLPAVRCERCGAIRLGDAITNEGLPSPHAPRTASEAVRGKHPGPWPTCRHGIAWQADCVDQPVPPSCCRHPPCVLTPPTWLAPPHPIASDTSEES</sequence>
<keyword evidence="3" id="KW-1185">Reference proteome</keyword>
<proteinExistence type="predicted"/>